<dbReference type="PaxDb" id="1140-Synpcc7942_2483"/>
<keyword evidence="4" id="KW-1185">Reference proteome</keyword>
<dbReference type="HOGENOM" id="CLU_517699_0_0_3"/>
<dbReference type="AlphaFoldDB" id="Q31KA6"/>
<dbReference type="EMBL" id="CP000100">
    <property type="protein sequence ID" value="ABB58513.1"/>
    <property type="molecule type" value="Genomic_DNA"/>
</dbReference>
<name>Q31KA6_SYNE7</name>
<dbReference type="BioCyc" id="SYNEL:SYNPCC7942_2483-MONOMER"/>
<organism evidence="3 4">
    <name type="scientific">Synechococcus elongatus (strain ATCC 33912 / PCC 7942 / FACHB-805)</name>
    <name type="common">Anacystis nidulans R2</name>
    <dbReference type="NCBI Taxonomy" id="1140"/>
    <lineage>
        <taxon>Bacteria</taxon>
        <taxon>Bacillati</taxon>
        <taxon>Cyanobacteriota</taxon>
        <taxon>Cyanophyceae</taxon>
        <taxon>Synechococcales</taxon>
        <taxon>Synechococcaceae</taxon>
        <taxon>Synechococcus</taxon>
    </lineage>
</organism>
<feature type="region of interest" description="Disordered" evidence="1">
    <location>
        <begin position="165"/>
        <end position="191"/>
    </location>
</feature>
<feature type="transmembrane region" description="Helical" evidence="2">
    <location>
        <begin position="25"/>
        <end position="48"/>
    </location>
</feature>
<protein>
    <submittedName>
        <fullName evidence="3">Uncharacterized protein</fullName>
    </submittedName>
</protein>
<accession>Q31KA6</accession>
<reference evidence="4" key="1">
    <citation type="submission" date="2005-08" db="EMBL/GenBank/DDBJ databases">
        <title>Complete sequence of chromosome 1 of Synechococcus elongatus PCC 7942.</title>
        <authorList>
            <consortium name="US DOE Joint Genome Institute"/>
            <person name="Copeland A."/>
            <person name="Lucas S."/>
            <person name="Lapidus A."/>
            <person name="Barry K."/>
            <person name="Detter J.C."/>
            <person name="Glavina T."/>
            <person name="Hammon N."/>
            <person name="Israni S."/>
            <person name="Pitluck S."/>
            <person name="Schmutz J."/>
            <person name="Larimer F."/>
            <person name="Land M."/>
            <person name="Kyrpides N."/>
            <person name="Lykidis A."/>
            <person name="Richardson P."/>
        </authorList>
    </citation>
    <scope>NUCLEOTIDE SEQUENCE [LARGE SCALE GENOMIC DNA]</scope>
    <source>
        <strain evidence="4">ATCC 33912 / PCC 7942 / FACHB-805</strain>
    </source>
</reference>
<keyword evidence="2" id="KW-1133">Transmembrane helix</keyword>
<keyword evidence="2" id="KW-0472">Membrane</keyword>
<sequence length="494" mass="52635">MVRPIQLVRAWLIRRSPKARYRKPGGYILATVIGLSLILAVGITSVSIRAAAERAGSLQTTTINLSQSAAEIGIERLYAVLNNGPYQSLASKRFDRDSDTTTWTTEISNINSAANQNSNNVRGCGITPAVTTQQQLNDLTAGTTTIASTSNNIWWRLKSYSPPDLTTNPKTPATIVMQGGTGTSSGDTSGRRTEIEKKFFPENGTPILRNALGNAALFAGSIDLGNNDVLSSDATQGCANVYCRDCQTGQGPNSTVEGAVITLPASVPFPEPKVWPSSGATQANGFYDRKGQAQPFGTPPLLRVADFPNTDANKFINIRVDDIPANLKVINDSCGGAISTPDRLPVNTNSGCKRVAIYFEGNITGPITQLYADLPTATFLPYPENLVLYGLPSTATGNQNITLSGNSDKIQGAVIVAPKARAGINGGPPKSRTNPDVYGPLYVGIWDRSNSNNAEIVVPYDMFARIDGLIPNLNEITTLVSLRSATSWQKGGNL</sequence>
<evidence type="ECO:0000313" key="3">
    <source>
        <dbReference type="EMBL" id="ABB58513.1"/>
    </source>
</evidence>
<evidence type="ECO:0000256" key="2">
    <source>
        <dbReference type="SAM" id="Phobius"/>
    </source>
</evidence>
<dbReference type="STRING" id="1140.Synpcc7942_2483"/>
<dbReference type="KEGG" id="syf:Synpcc7942_2483"/>
<evidence type="ECO:0000256" key="1">
    <source>
        <dbReference type="SAM" id="MobiDB-lite"/>
    </source>
</evidence>
<keyword evidence="2" id="KW-0812">Transmembrane</keyword>
<gene>
    <name evidence="3" type="ordered locus">Synpcc7942_2483</name>
</gene>
<proteinExistence type="predicted"/>
<evidence type="ECO:0000313" key="4">
    <source>
        <dbReference type="Proteomes" id="UP000889800"/>
    </source>
</evidence>
<dbReference type="Proteomes" id="UP000889800">
    <property type="component" value="Chromosome"/>
</dbReference>